<sequence>MNKQFSFTSTGVQQWQTELYQQGTTAVQNERTLIEADFITWLFARFTLDADQQIFAQDLGTPTHQIYAVAISNALEEQTPIVLKKEDGDKSKKDDYEHPKFSQMRYQITSSSDNDTIRSTADTEQKRELIFSLYYLDGQF</sequence>
<proteinExistence type="predicted"/>
<gene>
    <name evidence="1" type="ORF">H8B17_15755</name>
</gene>
<comment type="caution">
    <text evidence="1">The sequence shown here is derived from an EMBL/GenBank/DDBJ whole genome shotgun (WGS) entry which is preliminary data.</text>
</comment>
<dbReference type="EMBL" id="JACNYK010000004">
    <property type="protein sequence ID" value="MBD1427037.1"/>
    <property type="molecule type" value="Genomic_DNA"/>
</dbReference>
<name>A0ABR7Y6U5_9SPHI</name>
<dbReference type="Proteomes" id="UP000606494">
    <property type="component" value="Unassembled WGS sequence"/>
</dbReference>
<evidence type="ECO:0000313" key="1">
    <source>
        <dbReference type="EMBL" id="MBD1427037.1"/>
    </source>
</evidence>
<dbReference type="RefSeq" id="WP_190310170.1">
    <property type="nucleotide sequence ID" value="NZ_JACNYK010000004.1"/>
</dbReference>
<protein>
    <submittedName>
        <fullName evidence="1">Uncharacterized protein</fullName>
    </submittedName>
</protein>
<accession>A0ABR7Y6U5</accession>
<organism evidence="1 2">
    <name type="scientific">Sphingobacterium arenae</name>
    <dbReference type="NCBI Taxonomy" id="1280598"/>
    <lineage>
        <taxon>Bacteria</taxon>
        <taxon>Pseudomonadati</taxon>
        <taxon>Bacteroidota</taxon>
        <taxon>Sphingobacteriia</taxon>
        <taxon>Sphingobacteriales</taxon>
        <taxon>Sphingobacteriaceae</taxon>
        <taxon>Sphingobacterium</taxon>
    </lineage>
</organism>
<evidence type="ECO:0000313" key="2">
    <source>
        <dbReference type="Proteomes" id="UP000606494"/>
    </source>
</evidence>
<keyword evidence="2" id="KW-1185">Reference proteome</keyword>
<reference evidence="1 2" key="1">
    <citation type="submission" date="2020-08" db="EMBL/GenBank/DDBJ databases">
        <title>Sphingobacterium sp. DN00404 isolated from aquaculture water.</title>
        <authorList>
            <person name="Zhang M."/>
        </authorList>
    </citation>
    <scope>NUCLEOTIDE SEQUENCE [LARGE SCALE GENOMIC DNA]</scope>
    <source>
        <strain evidence="1 2">KCTC 32294</strain>
    </source>
</reference>